<feature type="repeat" description="PPR" evidence="3">
    <location>
        <begin position="183"/>
        <end position="213"/>
    </location>
</feature>
<dbReference type="InParanoid" id="A0A2R6PTL4"/>
<feature type="repeat" description="PPR" evidence="3">
    <location>
        <begin position="323"/>
        <end position="357"/>
    </location>
</feature>
<feature type="repeat" description="PPR" evidence="3">
    <location>
        <begin position="254"/>
        <end position="288"/>
    </location>
</feature>
<dbReference type="GO" id="GO:0009793">
    <property type="term" value="P:embryo development ending in seed dormancy"/>
    <property type="evidence" value="ECO:0007669"/>
    <property type="project" value="EnsemblPlants"/>
</dbReference>
<evidence type="ECO:0000313" key="4">
    <source>
        <dbReference type="EMBL" id="PSR96415.1"/>
    </source>
</evidence>
<evidence type="ECO:0000256" key="3">
    <source>
        <dbReference type="PROSITE-ProRule" id="PRU00708"/>
    </source>
</evidence>
<dbReference type="STRING" id="1590841.A0A2R6PTL4"/>
<dbReference type="Gene3D" id="1.25.40.10">
    <property type="entry name" value="Tetratricopeptide repeat domain"/>
    <property type="match status" value="4"/>
</dbReference>
<sequence>MAKQKISPFRLSSLLRLQKDPNLALQLFLNPNPDPNPKPFRYSLLSYDLIITKLGRAKMFDQMEQIVEQMKVETRFVPTEIIFCNIITFYGRARLPDRALNTFDQIPSFRCQRTAKSVNTLLNALLSCREFERMREVFVGMGRFAAPDVCTYNILMNASCLRDDVGGAWKVFDEMRKRGIRPNAVTFGTLIKVLCENNKLEEAFRVKEDMGRDFRVKPNTFVYASLMKGLYKANEFDLAFKLKNEMLERKIELDSRVYSTLISALFKAGRKGDVIGVLEEMKENGCKPDTVTYNALIHGYCQEKNFEAAFGVLSELEKEFKPDVTSYNVIIGGFCKEGKLREANELFEDMPRRKCAPDVVTYRTLFDGLCDGMQLKEAAPILDEMVFKGYSPRTESIMKFIDELCQGGNLKLLWTVLNSLAKGNLIDVVTWRIVVPLVCQNNKLLNASELVQTLLMP</sequence>
<dbReference type="NCBIfam" id="TIGR00756">
    <property type="entry name" value="PPR"/>
    <property type="match status" value="6"/>
</dbReference>
<feature type="repeat" description="PPR" evidence="3">
    <location>
        <begin position="219"/>
        <end position="253"/>
    </location>
</feature>
<organism evidence="4 5">
    <name type="scientific">Actinidia chinensis var. chinensis</name>
    <name type="common">Chinese soft-hair kiwi</name>
    <dbReference type="NCBI Taxonomy" id="1590841"/>
    <lineage>
        <taxon>Eukaryota</taxon>
        <taxon>Viridiplantae</taxon>
        <taxon>Streptophyta</taxon>
        <taxon>Embryophyta</taxon>
        <taxon>Tracheophyta</taxon>
        <taxon>Spermatophyta</taxon>
        <taxon>Magnoliopsida</taxon>
        <taxon>eudicotyledons</taxon>
        <taxon>Gunneridae</taxon>
        <taxon>Pentapetalae</taxon>
        <taxon>asterids</taxon>
        <taxon>Ericales</taxon>
        <taxon>Actinidiaceae</taxon>
        <taxon>Actinidia</taxon>
    </lineage>
</organism>
<dbReference type="Gramene" id="PSR96415">
    <property type="protein sequence ID" value="PSR96415"/>
    <property type="gene ID" value="CEY00_Acc26467"/>
</dbReference>
<proteinExistence type="inferred from homology"/>
<dbReference type="OMA" id="TFRCHRT"/>
<evidence type="ECO:0000256" key="2">
    <source>
        <dbReference type="ARBA" id="ARBA00022737"/>
    </source>
</evidence>
<comment type="caution">
    <text evidence="4">The sequence shown here is derived from an EMBL/GenBank/DDBJ whole genome shotgun (WGS) entry which is preliminary data.</text>
</comment>
<protein>
    <submittedName>
        <fullName evidence="4">Pentatricopeptide repeat-containing protein</fullName>
    </submittedName>
</protein>
<evidence type="ECO:0000256" key="1">
    <source>
        <dbReference type="ARBA" id="ARBA00007626"/>
    </source>
</evidence>
<dbReference type="EMBL" id="NKQK01000023">
    <property type="protein sequence ID" value="PSR96415.1"/>
    <property type="molecule type" value="Genomic_DNA"/>
</dbReference>
<dbReference type="GO" id="GO:0048367">
    <property type="term" value="P:shoot system development"/>
    <property type="evidence" value="ECO:0007669"/>
    <property type="project" value="EnsemblPlants"/>
</dbReference>
<dbReference type="Proteomes" id="UP000241394">
    <property type="component" value="Chromosome LG23"/>
</dbReference>
<accession>A0A2R6PTL4</accession>
<dbReference type="PANTHER" id="PTHR47941">
    <property type="entry name" value="PENTATRICOPEPTIDE REPEAT-CONTAINING PROTEIN 3, MITOCHONDRIAL"/>
    <property type="match status" value="1"/>
</dbReference>
<keyword evidence="5" id="KW-1185">Reference proteome</keyword>
<dbReference type="PROSITE" id="PS51375">
    <property type="entry name" value="PPR"/>
    <property type="match status" value="7"/>
</dbReference>
<evidence type="ECO:0000313" key="5">
    <source>
        <dbReference type="Proteomes" id="UP000241394"/>
    </source>
</evidence>
<dbReference type="InterPro" id="IPR011990">
    <property type="entry name" value="TPR-like_helical_dom_sf"/>
</dbReference>
<dbReference type="GO" id="GO:0048364">
    <property type="term" value="P:root development"/>
    <property type="evidence" value="ECO:0007669"/>
    <property type="project" value="EnsemblPlants"/>
</dbReference>
<dbReference type="Pfam" id="PF13041">
    <property type="entry name" value="PPR_2"/>
    <property type="match status" value="2"/>
</dbReference>
<gene>
    <name evidence="4" type="ORF">CEY00_Acc26467</name>
</gene>
<comment type="similarity">
    <text evidence="1">Belongs to the PPR family. P subfamily.</text>
</comment>
<dbReference type="Pfam" id="PF13812">
    <property type="entry name" value="PPR_3"/>
    <property type="match status" value="1"/>
</dbReference>
<dbReference type="OrthoDB" id="185373at2759"/>
<feature type="repeat" description="PPR" evidence="3">
    <location>
        <begin position="289"/>
        <end position="319"/>
    </location>
</feature>
<reference evidence="5" key="2">
    <citation type="journal article" date="2018" name="BMC Genomics">
        <title>A manually annotated Actinidia chinensis var. chinensis (kiwifruit) genome highlights the challenges associated with draft genomes and gene prediction in plants.</title>
        <authorList>
            <person name="Pilkington S.M."/>
            <person name="Crowhurst R."/>
            <person name="Hilario E."/>
            <person name="Nardozza S."/>
            <person name="Fraser L."/>
            <person name="Peng Y."/>
            <person name="Gunaseelan K."/>
            <person name="Simpson R."/>
            <person name="Tahir J."/>
            <person name="Deroles S.C."/>
            <person name="Templeton K."/>
            <person name="Luo Z."/>
            <person name="Davy M."/>
            <person name="Cheng C."/>
            <person name="McNeilage M."/>
            <person name="Scaglione D."/>
            <person name="Liu Y."/>
            <person name="Zhang Q."/>
            <person name="Datson P."/>
            <person name="De Silva N."/>
            <person name="Gardiner S.E."/>
            <person name="Bassett H."/>
            <person name="Chagne D."/>
            <person name="McCallum J."/>
            <person name="Dzierzon H."/>
            <person name="Deng C."/>
            <person name="Wang Y.Y."/>
            <person name="Barron L."/>
            <person name="Manako K."/>
            <person name="Bowen J."/>
            <person name="Foster T.M."/>
            <person name="Erridge Z.A."/>
            <person name="Tiffin H."/>
            <person name="Waite C.N."/>
            <person name="Davies K.M."/>
            <person name="Grierson E.P."/>
            <person name="Laing W.A."/>
            <person name="Kirk R."/>
            <person name="Chen X."/>
            <person name="Wood M."/>
            <person name="Montefiori M."/>
            <person name="Brummell D.A."/>
            <person name="Schwinn K.E."/>
            <person name="Catanach A."/>
            <person name="Fullerton C."/>
            <person name="Li D."/>
            <person name="Meiyalaghan S."/>
            <person name="Nieuwenhuizen N."/>
            <person name="Read N."/>
            <person name="Prakash R."/>
            <person name="Hunter D."/>
            <person name="Zhang H."/>
            <person name="McKenzie M."/>
            <person name="Knabel M."/>
            <person name="Harris A."/>
            <person name="Allan A.C."/>
            <person name="Gleave A."/>
            <person name="Chen A."/>
            <person name="Janssen B.J."/>
            <person name="Plunkett B."/>
            <person name="Ampomah-Dwamena C."/>
            <person name="Voogd C."/>
            <person name="Leif D."/>
            <person name="Lafferty D."/>
            <person name="Souleyre E.J.F."/>
            <person name="Varkonyi-Gasic E."/>
            <person name="Gambi F."/>
            <person name="Hanley J."/>
            <person name="Yao J.L."/>
            <person name="Cheung J."/>
            <person name="David K.M."/>
            <person name="Warren B."/>
            <person name="Marsh K."/>
            <person name="Snowden K.C."/>
            <person name="Lin-Wang K."/>
            <person name="Brian L."/>
            <person name="Martinez-Sanchez M."/>
            <person name="Wang M."/>
            <person name="Ileperuma N."/>
            <person name="Macnee N."/>
            <person name="Campin R."/>
            <person name="McAtee P."/>
            <person name="Drummond R.S.M."/>
            <person name="Espley R.V."/>
            <person name="Ireland H.S."/>
            <person name="Wu R."/>
            <person name="Atkinson R.G."/>
            <person name="Karunairetnam S."/>
            <person name="Bulley S."/>
            <person name="Chunkath S."/>
            <person name="Hanley Z."/>
            <person name="Storey R."/>
            <person name="Thrimawithana A.H."/>
            <person name="Thomson S."/>
            <person name="David C."/>
            <person name="Testolin R."/>
            <person name="Huang H."/>
            <person name="Hellens R.P."/>
            <person name="Schaffer R.J."/>
        </authorList>
    </citation>
    <scope>NUCLEOTIDE SEQUENCE [LARGE SCALE GENOMIC DNA]</scope>
    <source>
        <strain evidence="5">cv. Red5</strain>
    </source>
</reference>
<feature type="repeat" description="PPR" evidence="3">
    <location>
        <begin position="148"/>
        <end position="182"/>
    </location>
</feature>
<reference evidence="4 5" key="1">
    <citation type="submission" date="2017-07" db="EMBL/GenBank/DDBJ databases">
        <title>An improved, manually edited Actinidia chinensis var. chinensis (kiwifruit) genome highlights the challenges associated with draft genomes and gene prediction in plants.</title>
        <authorList>
            <person name="Pilkington S."/>
            <person name="Crowhurst R."/>
            <person name="Hilario E."/>
            <person name="Nardozza S."/>
            <person name="Fraser L."/>
            <person name="Peng Y."/>
            <person name="Gunaseelan K."/>
            <person name="Simpson R."/>
            <person name="Tahir J."/>
            <person name="Deroles S."/>
            <person name="Templeton K."/>
            <person name="Luo Z."/>
            <person name="Davy M."/>
            <person name="Cheng C."/>
            <person name="Mcneilage M."/>
            <person name="Scaglione D."/>
            <person name="Liu Y."/>
            <person name="Zhang Q."/>
            <person name="Datson P."/>
            <person name="De Silva N."/>
            <person name="Gardiner S."/>
            <person name="Bassett H."/>
            <person name="Chagne D."/>
            <person name="Mccallum J."/>
            <person name="Dzierzon H."/>
            <person name="Deng C."/>
            <person name="Wang Y.-Y."/>
            <person name="Barron N."/>
            <person name="Manako K."/>
            <person name="Bowen J."/>
            <person name="Foster T."/>
            <person name="Erridge Z."/>
            <person name="Tiffin H."/>
            <person name="Waite C."/>
            <person name="Davies K."/>
            <person name="Grierson E."/>
            <person name="Laing W."/>
            <person name="Kirk R."/>
            <person name="Chen X."/>
            <person name="Wood M."/>
            <person name="Montefiori M."/>
            <person name="Brummell D."/>
            <person name="Schwinn K."/>
            <person name="Catanach A."/>
            <person name="Fullerton C."/>
            <person name="Li D."/>
            <person name="Meiyalaghan S."/>
            <person name="Nieuwenhuizen N."/>
            <person name="Read N."/>
            <person name="Prakash R."/>
            <person name="Hunter D."/>
            <person name="Zhang H."/>
            <person name="Mckenzie M."/>
            <person name="Knabel M."/>
            <person name="Harris A."/>
            <person name="Allan A."/>
            <person name="Chen A."/>
            <person name="Janssen B."/>
            <person name="Plunkett B."/>
            <person name="Dwamena C."/>
            <person name="Voogd C."/>
            <person name="Leif D."/>
            <person name="Lafferty D."/>
            <person name="Souleyre E."/>
            <person name="Varkonyi-Gasic E."/>
            <person name="Gambi F."/>
            <person name="Hanley J."/>
            <person name="Yao J.-L."/>
            <person name="Cheung J."/>
            <person name="David K."/>
            <person name="Warren B."/>
            <person name="Marsh K."/>
            <person name="Snowden K."/>
            <person name="Lin-Wang K."/>
            <person name="Brian L."/>
            <person name="Martinez-Sanchez M."/>
            <person name="Wang M."/>
            <person name="Ileperuma N."/>
            <person name="Macnee N."/>
            <person name="Campin R."/>
            <person name="Mcatee P."/>
            <person name="Drummond R."/>
            <person name="Espley R."/>
            <person name="Ireland H."/>
            <person name="Wu R."/>
            <person name="Atkinson R."/>
            <person name="Karunairetnam S."/>
            <person name="Bulley S."/>
            <person name="Chunkath S."/>
            <person name="Hanley Z."/>
            <person name="Storey R."/>
            <person name="Thrimawithana A."/>
            <person name="Thomson S."/>
            <person name="David C."/>
            <person name="Testolin R."/>
        </authorList>
    </citation>
    <scope>NUCLEOTIDE SEQUENCE [LARGE SCALE GENOMIC DNA]</scope>
    <source>
        <strain evidence="5">cv. Red5</strain>
        <tissue evidence="4">Young leaf</tissue>
    </source>
</reference>
<keyword evidence="2" id="KW-0677">Repeat</keyword>
<dbReference type="AlphaFoldDB" id="A0A2R6PTL4"/>
<dbReference type="InterPro" id="IPR002885">
    <property type="entry name" value="PPR_rpt"/>
</dbReference>
<feature type="repeat" description="PPR" evidence="3">
    <location>
        <begin position="358"/>
        <end position="392"/>
    </location>
</feature>
<name>A0A2R6PTL4_ACTCC</name>